<dbReference type="HOGENOM" id="CLU_095558_0_0_1"/>
<proteinExistence type="predicted"/>
<dbReference type="CTD" id="20252633"/>
<protein>
    <recommendedName>
        <fullName evidence="1">C2H2-type domain-containing protein</fullName>
    </recommendedName>
</protein>
<feature type="non-terminal residue" evidence="2">
    <location>
        <position position="1"/>
    </location>
</feature>
<dbReference type="EMBL" id="KB203827">
    <property type="protein sequence ID" value="ESO82991.1"/>
    <property type="molecule type" value="Genomic_DNA"/>
</dbReference>
<dbReference type="KEGG" id="lgi:LOTGIDRAFT_84904"/>
<dbReference type="GeneID" id="20252633"/>
<accession>V3ZQ41</accession>
<dbReference type="Gene3D" id="2.130.10.10">
    <property type="entry name" value="YVTN repeat-like/Quinoprotein amine dehydrogenase"/>
    <property type="match status" value="1"/>
</dbReference>
<dbReference type="InterPro" id="IPR042622">
    <property type="entry name" value="Znf106"/>
</dbReference>
<dbReference type="GO" id="GO:0017124">
    <property type="term" value="F:SH3 domain binding"/>
    <property type="evidence" value="ECO:0007669"/>
    <property type="project" value="TreeGrafter"/>
</dbReference>
<sequence>IDVMEEVKCLHSDYGHVYGGLVNGMLEVISLQNNKKIDTYQSDDQCIHCITSAREGGFKLLCVSSQDATITIYDAFSGLPVRVLEGHTKTAFSVQVCVNMNKVYSGSGDKTVMVHDLHTGELEHVYKDYKGMVTSVFIDRSYLYSASYDRLIRCYDVESQSLKCMYYGAGQRVVSSIVVHDRKLYTGNRDGEIFVISLDSKQVWPCQSDNCKHVFGIRHHLLYHLLNDHTVQNSFMTKCTWRGCKQWFYTQKDSK</sequence>
<dbReference type="SMART" id="SM00320">
    <property type="entry name" value="WD40"/>
    <property type="match status" value="4"/>
</dbReference>
<dbReference type="SMART" id="SM00564">
    <property type="entry name" value="PQQ"/>
    <property type="match status" value="2"/>
</dbReference>
<dbReference type="RefSeq" id="XP_009066359.1">
    <property type="nucleotide sequence ID" value="XM_009068111.1"/>
</dbReference>
<dbReference type="Proteomes" id="UP000030746">
    <property type="component" value="Unassembled WGS sequence"/>
</dbReference>
<dbReference type="PROSITE" id="PS00028">
    <property type="entry name" value="ZINC_FINGER_C2H2_1"/>
    <property type="match status" value="1"/>
</dbReference>
<evidence type="ECO:0000313" key="2">
    <source>
        <dbReference type="EMBL" id="ESO82991.1"/>
    </source>
</evidence>
<dbReference type="Pfam" id="PF00400">
    <property type="entry name" value="WD40"/>
    <property type="match status" value="2"/>
</dbReference>
<dbReference type="OrthoDB" id="10002522at2759"/>
<dbReference type="SUPFAM" id="SSF50978">
    <property type="entry name" value="WD40 repeat-like"/>
    <property type="match status" value="1"/>
</dbReference>
<dbReference type="STRING" id="225164.V3ZQ41"/>
<name>V3ZQ41_LOTGI</name>
<dbReference type="PANTHER" id="PTHR14435">
    <property type="entry name" value="ZINC FINGER PROTEIN 106"/>
    <property type="match status" value="1"/>
</dbReference>
<evidence type="ECO:0000313" key="3">
    <source>
        <dbReference type="Proteomes" id="UP000030746"/>
    </source>
</evidence>
<dbReference type="GO" id="GO:0016020">
    <property type="term" value="C:membrane"/>
    <property type="evidence" value="ECO:0007669"/>
    <property type="project" value="TreeGrafter"/>
</dbReference>
<dbReference type="AlphaFoldDB" id="V3ZQ41"/>
<dbReference type="InterPro" id="IPR018391">
    <property type="entry name" value="PQQ_b-propeller_rpt"/>
</dbReference>
<dbReference type="InterPro" id="IPR015943">
    <property type="entry name" value="WD40/YVTN_repeat-like_dom_sf"/>
</dbReference>
<organism evidence="2 3">
    <name type="scientific">Lottia gigantea</name>
    <name type="common">Giant owl limpet</name>
    <dbReference type="NCBI Taxonomy" id="225164"/>
    <lineage>
        <taxon>Eukaryota</taxon>
        <taxon>Metazoa</taxon>
        <taxon>Spiralia</taxon>
        <taxon>Lophotrochozoa</taxon>
        <taxon>Mollusca</taxon>
        <taxon>Gastropoda</taxon>
        <taxon>Patellogastropoda</taxon>
        <taxon>Lottioidea</taxon>
        <taxon>Lottiidae</taxon>
        <taxon>Lottia</taxon>
    </lineage>
</organism>
<keyword evidence="3" id="KW-1185">Reference proteome</keyword>
<feature type="non-terminal residue" evidence="2">
    <location>
        <position position="255"/>
    </location>
</feature>
<dbReference type="GO" id="GO:0005829">
    <property type="term" value="C:cytosol"/>
    <property type="evidence" value="ECO:0007669"/>
    <property type="project" value="TreeGrafter"/>
</dbReference>
<dbReference type="InterPro" id="IPR013087">
    <property type="entry name" value="Znf_C2H2_type"/>
</dbReference>
<dbReference type="GO" id="GO:0003723">
    <property type="term" value="F:RNA binding"/>
    <property type="evidence" value="ECO:0007669"/>
    <property type="project" value="InterPro"/>
</dbReference>
<reference evidence="2 3" key="1">
    <citation type="journal article" date="2013" name="Nature">
        <title>Insights into bilaterian evolution from three spiralian genomes.</title>
        <authorList>
            <person name="Simakov O."/>
            <person name="Marletaz F."/>
            <person name="Cho S.J."/>
            <person name="Edsinger-Gonzales E."/>
            <person name="Havlak P."/>
            <person name="Hellsten U."/>
            <person name="Kuo D.H."/>
            <person name="Larsson T."/>
            <person name="Lv J."/>
            <person name="Arendt D."/>
            <person name="Savage R."/>
            <person name="Osoegawa K."/>
            <person name="de Jong P."/>
            <person name="Grimwood J."/>
            <person name="Chapman J.A."/>
            <person name="Shapiro H."/>
            <person name="Aerts A."/>
            <person name="Otillar R.P."/>
            <person name="Terry A.Y."/>
            <person name="Boore J.L."/>
            <person name="Grigoriev I.V."/>
            <person name="Lindberg D.R."/>
            <person name="Seaver E.C."/>
            <person name="Weisblat D.A."/>
            <person name="Putnam N.H."/>
            <person name="Rokhsar D.S."/>
        </authorList>
    </citation>
    <scope>NUCLEOTIDE SEQUENCE [LARGE SCALE GENOMIC DNA]</scope>
</reference>
<evidence type="ECO:0000259" key="1">
    <source>
        <dbReference type="PROSITE" id="PS00028"/>
    </source>
</evidence>
<dbReference type="OMA" id="GDTMARM"/>
<dbReference type="InterPro" id="IPR036322">
    <property type="entry name" value="WD40_repeat_dom_sf"/>
</dbReference>
<gene>
    <name evidence="2" type="ORF">LOTGIDRAFT_84904</name>
</gene>
<dbReference type="PANTHER" id="PTHR14435:SF2">
    <property type="entry name" value="ZINC FINGER PROTEIN 106"/>
    <property type="match status" value="1"/>
</dbReference>
<feature type="domain" description="C2H2-type" evidence="1">
    <location>
        <begin position="206"/>
        <end position="229"/>
    </location>
</feature>
<dbReference type="InterPro" id="IPR001680">
    <property type="entry name" value="WD40_rpt"/>
</dbReference>